<proteinExistence type="predicted"/>
<dbReference type="InterPro" id="IPR001712">
    <property type="entry name" value="T3SS_FHIPEP"/>
</dbReference>
<dbReference type="AlphaFoldDB" id="A0AB94IAY3"/>
<comment type="caution">
    <text evidence="1">The sequence shown here is derived from an EMBL/GenBank/DDBJ whole genome shotgun (WGS) entry which is preliminary data.</text>
</comment>
<dbReference type="GO" id="GO:0009306">
    <property type="term" value="P:protein secretion"/>
    <property type="evidence" value="ECO:0007669"/>
    <property type="project" value="InterPro"/>
</dbReference>
<dbReference type="RefSeq" id="WP_123056902.1">
    <property type="nucleotide sequence ID" value="NZ_AWGA01000073.1"/>
</dbReference>
<dbReference type="Pfam" id="PF00771">
    <property type="entry name" value="FHIPEP"/>
    <property type="match status" value="1"/>
</dbReference>
<name>A0AB94IAY3_9GAMM</name>
<dbReference type="GO" id="GO:0016020">
    <property type="term" value="C:membrane"/>
    <property type="evidence" value="ECO:0007669"/>
    <property type="project" value="InterPro"/>
</dbReference>
<reference evidence="1 2" key="1">
    <citation type="journal article" date="2014" name="Appl. Environ. Microbiol.">
        <title>Genomic features of a bumble bee symbiont reflect its host environment.</title>
        <authorList>
            <person name="Martinson V.G."/>
            <person name="Magoc T."/>
            <person name="Koch H."/>
            <person name="Salzberg S.L."/>
            <person name="Moran N.A."/>
        </authorList>
    </citation>
    <scope>NUCLEOTIDE SEQUENCE [LARGE SCALE GENOMIC DNA]</scope>
    <source>
        <strain evidence="1 2">Bimp</strain>
    </source>
</reference>
<accession>A0AB94IAY3</accession>
<keyword evidence="2" id="KW-1185">Reference proteome</keyword>
<organism evidence="1 2">
    <name type="scientific">Candidatus Schmidhempelia bombi str. Bimp</name>
    <dbReference type="NCBI Taxonomy" id="1387197"/>
    <lineage>
        <taxon>Bacteria</taxon>
        <taxon>Pseudomonadati</taxon>
        <taxon>Pseudomonadota</taxon>
        <taxon>Gammaproteobacteria</taxon>
        <taxon>Orbales</taxon>
        <taxon>Orbaceae</taxon>
        <taxon>Candidatus Schmidhempelia</taxon>
    </lineage>
</organism>
<dbReference type="Proteomes" id="UP000506160">
    <property type="component" value="Unassembled WGS sequence"/>
</dbReference>
<protein>
    <submittedName>
        <fullName evidence="1">Uncharacterized protein</fullName>
    </submittedName>
</protein>
<dbReference type="InterPro" id="IPR042194">
    <property type="entry name" value="FHIPEP_1"/>
</dbReference>
<evidence type="ECO:0000313" key="1">
    <source>
        <dbReference type="EMBL" id="TEA26564.1"/>
    </source>
</evidence>
<evidence type="ECO:0000313" key="2">
    <source>
        <dbReference type="Proteomes" id="UP000506160"/>
    </source>
</evidence>
<dbReference type="EMBL" id="AWGA01000073">
    <property type="protein sequence ID" value="TEA26564.1"/>
    <property type="molecule type" value="Genomic_DNA"/>
</dbReference>
<dbReference type="Gene3D" id="3.40.30.60">
    <property type="entry name" value="FHIPEP family, domain 1"/>
    <property type="match status" value="1"/>
</dbReference>
<sequence>MTWSDVNIENILVIEVGYGLIPMVDQNQNGELLGRIRSLRKKFAQTLGFLPPQVHI</sequence>
<gene>
    <name evidence="1" type="ORF">O970_08140</name>
</gene>